<protein>
    <recommendedName>
        <fullName evidence="4">Prepilin-type N-terminal cleavage/methylation domain-containing protein</fullName>
    </recommendedName>
</protein>
<reference evidence="3" key="1">
    <citation type="submission" date="2024-06" db="EMBL/GenBank/DDBJ databases">
        <title>Radixoralia hellwigii gen. nov., sp nov., isolated from a root canal in the human oral cavity.</title>
        <authorList>
            <person name="Bartsch S."/>
            <person name="Wittmer A."/>
            <person name="Schulz A.-K."/>
            <person name="Neumann-Schaal M."/>
            <person name="Wolf J."/>
            <person name="Gronow S."/>
            <person name="Tennert C."/>
            <person name="Haecker G."/>
            <person name="Cieplik F."/>
            <person name="Al-Ahmad A."/>
        </authorList>
    </citation>
    <scope>NUCLEOTIDE SEQUENCE [LARGE SCALE GENOMIC DNA]</scope>
    <source>
        <strain evidence="3">Wk13</strain>
    </source>
</reference>
<organism evidence="2 3">
    <name type="scientific">Dentiradicibacter hellwigii</name>
    <dbReference type="NCBI Taxonomy" id="3149053"/>
    <lineage>
        <taxon>Bacteria</taxon>
        <taxon>Pseudomonadati</taxon>
        <taxon>Pseudomonadota</taxon>
        <taxon>Betaproteobacteria</taxon>
        <taxon>Rhodocyclales</taxon>
        <taxon>Rhodocyclaceae</taxon>
        <taxon>Dentiradicibacter</taxon>
    </lineage>
</organism>
<gene>
    <name evidence="2" type="ORF">ABCS64_11145</name>
</gene>
<keyword evidence="1" id="KW-1133">Transmembrane helix</keyword>
<evidence type="ECO:0000313" key="2">
    <source>
        <dbReference type="EMBL" id="MFA9950871.1"/>
    </source>
</evidence>
<name>A0ABV4UGY7_9RHOO</name>
<proteinExistence type="predicted"/>
<dbReference type="RefSeq" id="WP_418891966.1">
    <property type="nucleotide sequence ID" value="NZ_JBEUWX010000003.1"/>
</dbReference>
<dbReference type="EMBL" id="JBEUWX010000003">
    <property type="protein sequence ID" value="MFA9950871.1"/>
    <property type="molecule type" value="Genomic_DNA"/>
</dbReference>
<comment type="caution">
    <text evidence="2">The sequence shown here is derived from an EMBL/GenBank/DDBJ whole genome shotgun (WGS) entry which is preliminary data.</text>
</comment>
<accession>A0ABV4UGY7</accession>
<sequence>MKSKNWRTWRTDSSERGFGLLEALVALVLLSSIGFTLLAWVQQNLDTLQRMRGFYAEQEARKLVAEWLHSLNPMERPNGETSIGETIRLEWKAAPQGDAIRQMGYPRGIGIYDVRLYDIAVSVYRREETQPWFVETVTGIGYRKERTMDMPF</sequence>
<keyword evidence="1" id="KW-0812">Transmembrane</keyword>
<evidence type="ECO:0000313" key="3">
    <source>
        <dbReference type="Proteomes" id="UP001574673"/>
    </source>
</evidence>
<feature type="transmembrane region" description="Helical" evidence="1">
    <location>
        <begin position="20"/>
        <end position="41"/>
    </location>
</feature>
<keyword evidence="1" id="KW-0472">Membrane</keyword>
<evidence type="ECO:0000256" key="1">
    <source>
        <dbReference type="SAM" id="Phobius"/>
    </source>
</evidence>
<dbReference type="Proteomes" id="UP001574673">
    <property type="component" value="Unassembled WGS sequence"/>
</dbReference>
<keyword evidence="3" id="KW-1185">Reference proteome</keyword>
<evidence type="ECO:0008006" key="4">
    <source>
        <dbReference type="Google" id="ProtNLM"/>
    </source>
</evidence>